<evidence type="ECO:0000256" key="1">
    <source>
        <dbReference type="ARBA" id="ARBA00035885"/>
    </source>
</evidence>
<dbReference type="CDD" id="cd02901">
    <property type="entry name" value="Macro_Poa1p-like"/>
    <property type="match status" value="1"/>
</dbReference>
<name>A0A378QVI3_FAUOS</name>
<dbReference type="Gene3D" id="3.40.220.10">
    <property type="entry name" value="Leucine Aminopeptidase, subunit E, domain 1"/>
    <property type="match status" value="1"/>
</dbReference>
<keyword evidence="4" id="KW-1185">Reference proteome</keyword>
<dbReference type="Pfam" id="PF01661">
    <property type="entry name" value="Macro"/>
    <property type="match status" value="1"/>
</dbReference>
<proteinExistence type="predicted"/>
<dbReference type="InterPro" id="IPR002589">
    <property type="entry name" value="Macro_dom"/>
</dbReference>
<dbReference type="Proteomes" id="UP000255230">
    <property type="component" value="Unassembled WGS sequence"/>
</dbReference>
<dbReference type="EMBL" id="UGPY01000002">
    <property type="protein sequence ID" value="STZ04808.1"/>
    <property type="molecule type" value="Genomic_DNA"/>
</dbReference>
<dbReference type="AlphaFoldDB" id="A0A378QVI3"/>
<sequence>MYIADPTGIFDMITYTQGNLLESNAQALVNTVNTVGVMGKGIALMFKQQFPENFKRYAKACKSGDVKVGEMFVVEVSTSSTQHSQLQAQPHHKQRWIVNFPTKQHWRAKSKIEWIQAGLQNLRQWLIDNHVESIAIPPLGAGNGGLPWQQVKPLIEQALGDLLNIDIQIFEPSDSYHSVATAPTTDSLTHARALLYQVIDRYWVLGMECSLLEVHKLMWFLQRAIERHRLVNPLQLSFMPHYYGTYAPNLRHLLNHLDGSYLLAEKRLPDCKPLDVIWANQTKQAEVEQYLQTSMSDFLPVLIEVDKVIAGFESPFGLELLSTVDWLIYQEQYPATVEGVRQGMANWSAGEVWAKRKLNLFNVQHIDFALQHLKTIY</sequence>
<dbReference type="InterPro" id="IPR043472">
    <property type="entry name" value="Macro_dom-like"/>
</dbReference>
<dbReference type="PANTHER" id="PTHR12521:SF0">
    <property type="entry name" value="ADP-RIBOSE GLYCOHYDROLASE OARD1"/>
    <property type="match status" value="1"/>
</dbReference>
<dbReference type="PANTHER" id="PTHR12521">
    <property type="entry name" value="PROTEIN C6ORF130"/>
    <property type="match status" value="1"/>
</dbReference>
<dbReference type="PROSITE" id="PS51154">
    <property type="entry name" value="MACRO"/>
    <property type="match status" value="1"/>
</dbReference>
<protein>
    <submittedName>
        <fullName evidence="3">RNase III inhibitor</fullName>
    </submittedName>
</protein>
<evidence type="ECO:0000313" key="4">
    <source>
        <dbReference type="Proteomes" id="UP000255230"/>
    </source>
</evidence>
<dbReference type="SUPFAM" id="SSF52949">
    <property type="entry name" value="Macro domain-like"/>
    <property type="match status" value="1"/>
</dbReference>
<feature type="domain" description="Macro" evidence="2">
    <location>
        <begin position="1"/>
        <end position="178"/>
    </location>
</feature>
<dbReference type="SMART" id="SM00506">
    <property type="entry name" value="A1pp"/>
    <property type="match status" value="1"/>
</dbReference>
<reference evidence="3 4" key="1">
    <citation type="submission" date="2018-06" db="EMBL/GenBank/DDBJ databases">
        <authorList>
            <consortium name="Pathogen Informatics"/>
            <person name="Doyle S."/>
        </authorList>
    </citation>
    <scope>NUCLEOTIDE SEQUENCE [LARGE SCALE GENOMIC DNA]</scope>
    <source>
        <strain evidence="3 4">NCTC10465</strain>
    </source>
</reference>
<comment type="catalytic activity">
    <reaction evidence="1">
        <text>an N-(ADP-alpha-D-ribosyl)-thymidine in DNA + H2O = a thymidine in DNA + ADP-D-ribose</text>
        <dbReference type="Rhea" id="RHEA:71655"/>
        <dbReference type="Rhea" id="RHEA-COMP:13556"/>
        <dbReference type="Rhea" id="RHEA-COMP:18051"/>
        <dbReference type="ChEBI" id="CHEBI:15377"/>
        <dbReference type="ChEBI" id="CHEBI:57967"/>
        <dbReference type="ChEBI" id="CHEBI:137386"/>
        <dbReference type="ChEBI" id="CHEBI:191199"/>
    </reaction>
    <physiologicalReaction direction="left-to-right" evidence="1">
        <dbReference type="Rhea" id="RHEA:71656"/>
    </physiologicalReaction>
</comment>
<dbReference type="GO" id="GO:0140291">
    <property type="term" value="P:peptidyl-glutamate ADP-deribosylation"/>
    <property type="evidence" value="ECO:0007669"/>
    <property type="project" value="TreeGrafter"/>
</dbReference>
<evidence type="ECO:0000313" key="3">
    <source>
        <dbReference type="EMBL" id="STZ04808.1"/>
    </source>
</evidence>
<gene>
    <name evidence="3" type="ORF">NCTC10465_02262</name>
</gene>
<organism evidence="3 4">
    <name type="scientific">Faucicola osloensis</name>
    <name type="common">Moraxella osloensis</name>
    <dbReference type="NCBI Taxonomy" id="34062"/>
    <lineage>
        <taxon>Bacteria</taxon>
        <taxon>Pseudomonadati</taxon>
        <taxon>Pseudomonadota</taxon>
        <taxon>Gammaproteobacteria</taxon>
        <taxon>Moraxellales</taxon>
        <taxon>Moraxellaceae</taxon>
        <taxon>Faucicola</taxon>
    </lineage>
</organism>
<evidence type="ECO:0000259" key="2">
    <source>
        <dbReference type="PROSITE" id="PS51154"/>
    </source>
</evidence>
<accession>A0A378QVI3</accession>
<dbReference type="InterPro" id="IPR050892">
    <property type="entry name" value="ADP-ribose_metab_enzymes"/>
</dbReference>